<keyword evidence="5" id="KW-0964">Secreted</keyword>
<dbReference type="GO" id="GO:0046872">
    <property type="term" value="F:metal ion binding"/>
    <property type="evidence" value="ECO:0007669"/>
    <property type="project" value="UniProtKB-KW"/>
</dbReference>
<dbReference type="GO" id="GO:0050482">
    <property type="term" value="P:arachidonate secretion"/>
    <property type="evidence" value="ECO:0007669"/>
    <property type="project" value="InterPro"/>
</dbReference>
<feature type="domain" description="Phospholipase A2-like central" evidence="13">
    <location>
        <begin position="234"/>
        <end position="328"/>
    </location>
</feature>
<keyword evidence="6" id="KW-0479">Metal-binding</keyword>
<reference evidence="14" key="1">
    <citation type="submission" date="2020-05" db="UniProtKB">
        <authorList>
            <consortium name="EnsemblMetazoa"/>
        </authorList>
    </citation>
    <scope>IDENTIFICATION</scope>
    <source>
        <strain evidence="14">SANGQUA</strain>
    </source>
</reference>
<evidence type="ECO:0000256" key="2">
    <source>
        <dbReference type="ARBA" id="ARBA00004613"/>
    </source>
</evidence>
<evidence type="ECO:0000256" key="3">
    <source>
        <dbReference type="ARBA" id="ARBA00013278"/>
    </source>
</evidence>
<name>A0A182XNL1_ANOQN</name>
<keyword evidence="9" id="KW-0442">Lipid degradation</keyword>
<comment type="subcellular location">
    <subcellularLocation>
        <location evidence="2">Secreted</location>
    </subcellularLocation>
</comment>
<evidence type="ECO:0000259" key="13">
    <source>
        <dbReference type="Pfam" id="PF05826"/>
    </source>
</evidence>
<dbReference type="EC" id="3.1.1.4" evidence="3"/>
<dbReference type="AlphaFoldDB" id="A0A182XNL1"/>
<organism evidence="14 15">
    <name type="scientific">Anopheles quadriannulatus</name>
    <name type="common">Mosquito</name>
    <dbReference type="NCBI Taxonomy" id="34691"/>
    <lineage>
        <taxon>Eukaryota</taxon>
        <taxon>Metazoa</taxon>
        <taxon>Ecdysozoa</taxon>
        <taxon>Arthropoda</taxon>
        <taxon>Hexapoda</taxon>
        <taxon>Insecta</taxon>
        <taxon>Pterygota</taxon>
        <taxon>Neoptera</taxon>
        <taxon>Endopterygota</taxon>
        <taxon>Diptera</taxon>
        <taxon>Nematocera</taxon>
        <taxon>Culicoidea</taxon>
        <taxon>Culicidae</taxon>
        <taxon>Anophelinae</taxon>
        <taxon>Anopheles</taxon>
    </lineage>
</organism>
<dbReference type="SUPFAM" id="SSF48619">
    <property type="entry name" value="Phospholipase A2, PLA2"/>
    <property type="match status" value="1"/>
</dbReference>
<proteinExistence type="predicted"/>
<dbReference type="Proteomes" id="UP000076407">
    <property type="component" value="Unassembled WGS sequence"/>
</dbReference>
<dbReference type="GO" id="GO:0006644">
    <property type="term" value="P:phospholipid metabolic process"/>
    <property type="evidence" value="ECO:0007669"/>
    <property type="project" value="InterPro"/>
</dbReference>
<dbReference type="InterPro" id="IPR016090">
    <property type="entry name" value="PLA2-like_dom"/>
</dbReference>
<dbReference type="GO" id="GO:0016042">
    <property type="term" value="P:lipid catabolic process"/>
    <property type="evidence" value="ECO:0007669"/>
    <property type="project" value="UniProtKB-KW"/>
</dbReference>
<dbReference type="PROSITE" id="PS00118">
    <property type="entry name" value="PA2_HIS"/>
    <property type="match status" value="1"/>
</dbReference>
<dbReference type="PANTHER" id="PTHR12253">
    <property type="entry name" value="RH14732P"/>
    <property type="match status" value="1"/>
</dbReference>
<comment type="cofactor">
    <cofactor evidence="1">
        <name>Ca(2+)</name>
        <dbReference type="ChEBI" id="CHEBI:29108"/>
    </cofactor>
</comment>
<keyword evidence="8" id="KW-0106">Calcium</keyword>
<dbReference type="Pfam" id="PF05826">
    <property type="entry name" value="Phospholip_A2_2"/>
    <property type="match status" value="1"/>
</dbReference>
<dbReference type="FunFam" id="1.20.90.10:FF:000002">
    <property type="entry name" value="Phospholipase A2 group III"/>
    <property type="match status" value="1"/>
</dbReference>
<evidence type="ECO:0000256" key="5">
    <source>
        <dbReference type="ARBA" id="ARBA00022525"/>
    </source>
</evidence>
<evidence type="ECO:0000256" key="7">
    <source>
        <dbReference type="ARBA" id="ARBA00022801"/>
    </source>
</evidence>
<evidence type="ECO:0000313" key="15">
    <source>
        <dbReference type="Proteomes" id="UP000076407"/>
    </source>
</evidence>
<evidence type="ECO:0000256" key="9">
    <source>
        <dbReference type="ARBA" id="ARBA00022963"/>
    </source>
</evidence>
<evidence type="ECO:0000256" key="4">
    <source>
        <dbReference type="ARBA" id="ARBA00021721"/>
    </source>
</evidence>
<dbReference type="InterPro" id="IPR033113">
    <property type="entry name" value="PLA2_histidine"/>
</dbReference>
<dbReference type="VEuPathDB" id="VectorBase:AQUA011461"/>
<evidence type="ECO:0000256" key="10">
    <source>
        <dbReference type="ARBA" id="ARBA00023098"/>
    </source>
</evidence>
<dbReference type="EnsemblMetazoa" id="AQUA011461-RA">
    <property type="protein sequence ID" value="AQUA011461-PA"/>
    <property type="gene ID" value="AQUA011461"/>
</dbReference>
<keyword evidence="7" id="KW-0378">Hydrolase</keyword>
<keyword evidence="10" id="KW-0443">Lipid metabolism</keyword>
<dbReference type="CDD" id="cd04704">
    <property type="entry name" value="PLA2_bee_venom_like"/>
    <property type="match status" value="1"/>
</dbReference>
<dbReference type="InterPro" id="IPR036444">
    <property type="entry name" value="PLipase_A2_dom_sf"/>
</dbReference>
<accession>A0A182XNL1</accession>
<evidence type="ECO:0000256" key="12">
    <source>
        <dbReference type="ARBA" id="ARBA00029903"/>
    </source>
</evidence>
<sequence>MFATCEPKMLFQNSAMAALSRRAYWKPSPRCYRFLLVLLVGILSGKLLTTARAKPTLPFQLSQIPGFTHIVERRLMDAMKTYSERRLDVESLRMIYFHDQTVAVVELGPAKRLIGCELIEIYNDADGVELLRNLSAINRPLEISFRDMIKLMEQCEQVDRLNERNSYRATEAPDASSVAYRIAGPDDPIDETGNGSAGQPGGSSNGGFLAMIMKNRSSKRGIFYSSSFSLLSGIIPGTKWCGTGDIAESYHDLGDDATMDRCCRTHDLCPMKVRAYQKRYNLSNNSIYTKSHCKCDDMLFECLKQTNTSAAQVMGSVYFNLVQVPCVEDTPAGPQFRKAREGF</sequence>
<evidence type="ECO:0000256" key="6">
    <source>
        <dbReference type="ARBA" id="ARBA00022723"/>
    </source>
</evidence>
<protein>
    <recommendedName>
        <fullName evidence="4">Phospholipase A2</fullName>
        <ecNumber evidence="3">3.1.1.4</ecNumber>
    </recommendedName>
    <alternativeName>
        <fullName evidence="12">Phosphatidylcholine 2-acylhydrolase</fullName>
    </alternativeName>
</protein>
<dbReference type="GO" id="GO:0005576">
    <property type="term" value="C:extracellular region"/>
    <property type="evidence" value="ECO:0007669"/>
    <property type="project" value="UniProtKB-SubCell"/>
</dbReference>
<dbReference type="Gene3D" id="1.20.90.10">
    <property type="entry name" value="Phospholipase A2 domain"/>
    <property type="match status" value="1"/>
</dbReference>
<dbReference type="STRING" id="34691.A0A182XNL1"/>
<evidence type="ECO:0000256" key="1">
    <source>
        <dbReference type="ARBA" id="ARBA00001913"/>
    </source>
</evidence>
<keyword evidence="15" id="KW-1185">Reference proteome</keyword>
<evidence type="ECO:0000313" key="14">
    <source>
        <dbReference type="EnsemblMetazoa" id="AQUA011461-PA"/>
    </source>
</evidence>
<evidence type="ECO:0000256" key="11">
    <source>
        <dbReference type="ARBA" id="ARBA00023157"/>
    </source>
</evidence>
<dbReference type="GO" id="GO:0004623">
    <property type="term" value="F:phospholipase A2 activity"/>
    <property type="evidence" value="ECO:0007669"/>
    <property type="project" value="UniProtKB-EC"/>
</dbReference>
<keyword evidence="11" id="KW-1015">Disulfide bond</keyword>
<evidence type="ECO:0000256" key="8">
    <source>
        <dbReference type="ARBA" id="ARBA00022837"/>
    </source>
</evidence>